<keyword evidence="11 13" id="KW-0472">Membrane</keyword>
<dbReference type="InterPro" id="IPR004316">
    <property type="entry name" value="SWEET_rpt"/>
</dbReference>
<evidence type="ECO:0000256" key="11">
    <source>
        <dbReference type="ARBA" id="ARBA00023136"/>
    </source>
</evidence>
<feature type="transmembrane region" description="Helical" evidence="13">
    <location>
        <begin position="68"/>
        <end position="89"/>
    </location>
</feature>
<gene>
    <name evidence="15" type="primary">LOC115633706</name>
</gene>
<dbReference type="AlphaFoldDB" id="A0A6J2UII2"/>
<keyword evidence="4 13" id="KW-0813">Transport</keyword>
<feature type="transmembrane region" description="Helical" evidence="13">
    <location>
        <begin position="6"/>
        <end position="29"/>
    </location>
</feature>
<sequence>MALPAFDTLLSTTAVISTVFQFLSGAVICRKYIQKKSTGDSSGFPFICGFLSCSFWLRYSVLTNEQCIVLVNIIGSTLFLVYTLVYYVFTVNKRAYVKQFAVVVAILVTVIFYTNQLENDREKMIHVTGIICCIVTVCFFAAPLTMLVHVIRVKNSESLPLPLIATSFFVSLQWLIYGILISDSFIQIPNFLGAVLSMLQLGLFVIYPPRSFAGPGYKLVDQVVAF</sequence>
<name>A0A6J2UII2_DROLE</name>
<keyword evidence="5" id="KW-1003">Cell membrane</keyword>
<evidence type="ECO:0000313" key="15">
    <source>
        <dbReference type="RefSeq" id="XP_030387027.1"/>
    </source>
</evidence>
<feature type="transmembrane region" description="Helical" evidence="13">
    <location>
        <begin position="125"/>
        <end position="147"/>
    </location>
</feature>
<accession>A0A6J2UII2</accession>
<keyword evidence="14" id="KW-1185">Reference proteome</keyword>
<keyword evidence="10" id="KW-0333">Golgi apparatus</keyword>
<evidence type="ECO:0000256" key="3">
    <source>
        <dbReference type="ARBA" id="ARBA00007809"/>
    </source>
</evidence>
<dbReference type="PANTHER" id="PTHR10791:SF112">
    <property type="entry name" value="SUGAR TRANSPORTER SWEET1"/>
    <property type="match status" value="1"/>
</dbReference>
<evidence type="ECO:0000256" key="8">
    <source>
        <dbReference type="ARBA" id="ARBA00022737"/>
    </source>
</evidence>
<dbReference type="GO" id="GO:0005886">
    <property type="term" value="C:plasma membrane"/>
    <property type="evidence" value="ECO:0007669"/>
    <property type="project" value="UniProtKB-SubCell"/>
</dbReference>
<dbReference type="GO" id="GO:0000139">
    <property type="term" value="C:Golgi membrane"/>
    <property type="evidence" value="ECO:0007669"/>
    <property type="project" value="UniProtKB-SubCell"/>
</dbReference>
<dbReference type="RefSeq" id="XP_030387027.1">
    <property type="nucleotide sequence ID" value="XM_030531167.1"/>
</dbReference>
<dbReference type="PANTHER" id="PTHR10791">
    <property type="entry name" value="RAG1-ACTIVATING PROTEIN 1"/>
    <property type="match status" value="1"/>
</dbReference>
<evidence type="ECO:0000256" key="5">
    <source>
        <dbReference type="ARBA" id="ARBA00022475"/>
    </source>
</evidence>
<keyword evidence="6 13" id="KW-0762">Sugar transport</keyword>
<evidence type="ECO:0000256" key="10">
    <source>
        <dbReference type="ARBA" id="ARBA00023034"/>
    </source>
</evidence>
<dbReference type="GeneID" id="115633706"/>
<comment type="function">
    <text evidence="13">Mediates sugar transport across membranes.</text>
</comment>
<dbReference type="FunFam" id="1.20.1280.290:FF:000010">
    <property type="entry name" value="Sugar transporter SWEET"/>
    <property type="match status" value="1"/>
</dbReference>
<comment type="function">
    <text evidence="12">Mediates both low-affinity uptake and efflux of sugar across the membrane.</text>
</comment>
<evidence type="ECO:0000256" key="9">
    <source>
        <dbReference type="ARBA" id="ARBA00022989"/>
    </source>
</evidence>
<keyword evidence="7 13" id="KW-0812">Transmembrane</keyword>
<keyword evidence="9 13" id="KW-1133">Transmembrane helix</keyword>
<evidence type="ECO:0000256" key="4">
    <source>
        <dbReference type="ARBA" id="ARBA00022448"/>
    </source>
</evidence>
<dbReference type="FunFam" id="1.20.1280.290:FF:000004">
    <property type="entry name" value="Sugar transporter SWEET"/>
    <property type="match status" value="1"/>
</dbReference>
<proteinExistence type="inferred from homology"/>
<dbReference type="CTD" id="35773"/>
<feature type="transmembrane region" description="Helical" evidence="13">
    <location>
        <begin position="186"/>
        <end position="207"/>
    </location>
</feature>
<evidence type="ECO:0000256" key="2">
    <source>
        <dbReference type="ARBA" id="ARBA00004653"/>
    </source>
</evidence>
<dbReference type="InterPro" id="IPR047664">
    <property type="entry name" value="SWEET"/>
</dbReference>
<comment type="similarity">
    <text evidence="3 13">Belongs to the SWEET sugar transporter family.</text>
</comment>
<dbReference type="Gene3D" id="1.20.1280.290">
    <property type="match status" value="2"/>
</dbReference>
<dbReference type="OrthoDB" id="409725at2759"/>
<evidence type="ECO:0000256" key="13">
    <source>
        <dbReference type="RuleBase" id="RU910715"/>
    </source>
</evidence>
<comment type="subcellular location">
    <subcellularLocation>
        <location evidence="1">Cell membrane</location>
        <topology evidence="1">Multi-pass membrane protein</topology>
    </subcellularLocation>
    <subcellularLocation>
        <location evidence="2">Golgi apparatus membrane</location>
        <topology evidence="2">Multi-pass membrane protein</topology>
    </subcellularLocation>
</comment>
<protein>
    <recommendedName>
        <fullName evidence="13">Sugar transporter SWEET</fullName>
    </recommendedName>
</protein>
<evidence type="ECO:0000256" key="7">
    <source>
        <dbReference type="ARBA" id="ARBA00022692"/>
    </source>
</evidence>
<dbReference type="GO" id="GO:0051119">
    <property type="term" value="F:sugar transmembrane transporter activity"/>
    <property type="evidence" value="ECO:0007669"/>
    <property type="project" value="InterPro"/>
</dbReference>
<evidence type="ECO:0000256" key="1">
    <source>
        <dbReference type="ARBA" id="ARBA00004651"/>
    </source>
</evidence>
<dbReference type="Pfam" id="PF03083">
    <property type="entry name" value="MtN3_slv"/>
    <property type="match status" value="2"/>
</dbReference>
<evidence type="ECO:0000256" key="6">
    <source>
        <dbReference type="ARBA" id="ARBA00022597"/>
    </source>
</evidence>
<evidence type="ECO:0000256" key="12">
    <source>
        <dbReference type="ARBA" id="ARBA00055578"/>
    </source>
</evidence>
<comment type="caution">
    <text evidence="13">Lacks conserved residue(s) required for the propagation of feature annotation.</text>
</comment>
<evidence type="ECO:0000313" key="14">
    <source>
        <dbReference type="Proteomes" id="UP000504634"/>
    </source>
</evidence>
<keyword evidence="8" id="KW-0677">Repeat</keyword>
<organism evidence="14 15">
    <name type="scientific">Drosophila lebanonensis</name>
    <name type="common">Fruit fly</name>
    <name type="synonym">Scaptodrosophila lebanonensis</name>
    <dbReference type="NCBI Taxonomy" id="7225"/>
    <lineage>
        <taxon>Eukaryota</taxon>
        <taxon>Metazoa</taxon>
        <taxon>Ecdysozoa</taxon>
        <taxon>Arthropoda</taxon>
        <taxon>Hexapoda</taxon>
        <taxon>Insecta</taxon>
        <taxon>Pterygota</taxon>
        <taxon>Neoptera</taxon>
        <taxon>Endopterygota</taxon>
        <taxon>Diptera</taxon>
        <taxon>Brachycera</taxon>
        <taxon>Muscomorpha</taxon>
        <taxon>Ephydroidea</taxon>
        <taxon>Drosophilidae</taxon>
        <taxon>Scaptodrosophila</taxon>
    </lineage>
</organism>
<dbReference type="Proteomes" id="UP000504634">
    <property type="component" value="Unplaced"/>
</dbReference>
<feature type="transmembrane region" description="Helical" evidence="13">
    <location>
        <begin position="159"/>
        <end position="180"/>
    </location>
</feature>
<feature type="transmembrane region" description="Helical" evidence="13">
    <location>
        <begin position="96"/>
        <end position="113"/>
    </location>
</feature>
<reference evidence="15" key="1">
    <citation type="submission" date="2025-08" db="UniProtKB">
        <authorList>
            <consortium name="RefSeq"/>
        </authorList>
    </citation>
    <scope>IDENTIFICATION</scope>
    <source>
        <strain evidence="15">11010-0011.00</strain>
        <tissue evidence="15">Whole body</tissue>
    </source>
</reference>